<organism evidence="3 4">
    <name type="scientific">Pilimelia anulata</name>
    <dbReference type="NCBI Taxonomy" id="53371"/>
    <lineage>
        <taxon>Bacteria</taxon>
        <taxon>Bacillati</taxon>
        <taxon>Actinomycetota</taxon>
        <taxon>Actinomycetes</taxon>
        <taxon>Micromonosporales</taxon>
        <taxon>Micromonosporaceae</taxon>
        <taxon>Pilimelia</taxon>
    </lineage>
</organism>
<keyword evidence="2" id="KW-0472">Membrane</keyword>
<name>A0A8J3B0I4_9ACTN</name>
<feature type="transmembrane region" description="Helical" evidence="2">
    <location>
        <begin position="63"/>
        <end position="84"/>
    </location>
</feature>
<proteinExistence type="predicted"/>
<dbReference type="Proteomes" id="UP000649739">
    <property type="component" value="Unassembled WGS sequence"/>
</dbReference>
<keyword evidence="4" id="KW-1185">Reference proteome</keyword>
<reference evidence="3" key="2">
    <citation type="submission" date="2020-09" db="EMBL/GenBank/DDBJ databases">
        <authorList>
            <person name="Sun Q."/>
            <person name="Ohkuma M."/>
        </authorList>
    </citation>
    <scope>NUCLEOTIDE SEQUENCE</scope>
    <source>
        <strain evidence="3">JCM 3090</strain>
    </source>
</reference>
<dbReference type="RefSeq" id="WP_189168412.1">
    <property type="nucleotide sequence ID" value="NZ_BMQB01000001.1"/>
</dbReference>
<sequence>MSHPTPVDRHGPAHPAAAMPDAAPTSNPGRGRHAGRAAAPTVEPRPHPAVAVPPARPAVDERFGTVVVVVAALLLGTASVVGFVRRPVGHRAAGPVPTAPGGDGYTYDRLTDPARTVVRAAGGAVVAVLTDGSRTVRLTGPPRRFTEPRLTPRTVHTDARVRLLPRPWRATAYRTGWFADWFARARDDRSPDVLDVVAQYLDGAPEQRDRAGVRFAGDAAYRAPADDDGDGRAESPDFHDYLGVPWSFPDGATRQPTDGRYGNVDGPGFVRLVYGYRLGLRLRSRADTGTGGLPRTAAGIAARGSGTLVARDRSGPPSLGALQEGDLVLFADGPAGTAITRVGIYLGPDDNGRPRFAASRSRADGPTFGDTGGRAELDGGGHYARSLRAIRRL</sequence>
<comment type="caution">
    <text evidence="3">The sequence shown here is derived from an EMBL/GenBank/DDBJ whole genome shotgun (WGS) entry which is preliminary data.</text>
</comment>
<keyword evidence="2" id="KW-1133">Transmembrane helix</keyword>
<dbReference type="EMBL" id="BMQB01000001">
    <property type="protein sequence ID" value="GGJ78730.1"/>
    <property type="molecule type" value="Genomic_DNA"/>
</dbReference>
<dbReference type="AlphaFoldDB" id="A0A8J3B0I4"/>
<feature type="region of interest" description="Disordered" evidence="1">
    <location>
        <begin position="1"/>
        <end position="50"/>
    </location>
</feature>
<evidence type="ECO:0000313" key="3">
    <source>
        <dbReference type="EMBL" id="GGJ78730.1"/>
    </source>
</evidence>
<dbReference type="Gene3D" id="3.90.1720.10">
    <property type="entry name" value="endopeptidase domain like (from Nostoc punctiforme)"/>
    <property type="match status" value="1"/>
</dbReference>
<dbReference type="SUPFAM" id="SSF54001">
    <property type="entry name" value="Cysteine proteinases"/>
    <property type="match status" value="1"/>
</dbReference>
<gene>
    <name evidence="3" type="ORF">GCM10010123_05810</name>
</gene>
<protein>
    <recommendedName>
        <fullName evidence="5">NlpC/P60 domain-containing protein</fullName>
    </recommendedName>
</protein>
<evidence type="ECO:0008006" key="5">
    <source>
        <dbReference type="Google" id="ProtNLM"/>
    </source>
</evidence>
<dbReference type="InterPro" id="IPR038765">
    <property type="entry name" value="Papain-like_cys_pep_sf"/>
</dbReference>
<feature type="compositionally biased region" description="Basic and acidic residues" evidence="1">
    <location>
        <begin position="1"/>
        <end position="11"/>
    </location>
</feature>
<keyword evidence="2" id="KW-0812">Transmembrane</keyword>
<evidence type="ECO:0000313" key="4">
    <source>
        <dbReference type="Proteomes" id="UP000649739"/>
    </source>
</evidence>
<evidence type="ECO:0000256" key="1">
    <source>
        <dbReference type="SAM" id="MobiDB-lite"/>
    </source>
</evidence>
<accession>A0A8J3B0I4</accession>
<feature type="compositionally biased region" description="Low complexity" evidence="1">
    <location>
        <begin position="13"/>
        <end position="24"/>
    </location>
</feature>
<reference evidence="3" key="1">
    <citation type="journal article" date="2014" name="Int. J. Syst. Evol. Microbiol.">
        <title>Complete genome sequence of Corynebacterium casei LMG S-19264T (=DSM 44701T), isolated from a smear-ripened cheese.</title>
        <authorList>
            <consortium name="US DOE Joint Genome Institute (JGI-PGF)"/>
            <person name="Walter F."/>
            <person name="Albersmeier A."/>
            <person name="Kalinowski J."/>
            <person name="Ruckert C."/>
        </authorList>
    </citation>
    <scope>NUCLEOTIDE SEQUENCE</scope>
    <source>
        <strain evidence="3">JCM 3090</strain>
    </source>
</reference>
<evidence type="ECO:0000256" key="2">
    <source>
        <dbReference type="SAM" id="Phobius"/>
    </source>
</evidence>